<dbReference type="OrthoDB" id="3672059at2"/>
<dbReference type="EMBL" id="QHKI01000003">
    <property type="protein sequence ID" value="RSM89457.1"/>
    <property type="molecule type" value="Genomic_DNA"/>
</dbReference>
<comment type="caution">
    <text evidence="3">The sequence shown here is derived from an EMBL/GenBank/DDBJ whole genome shotgun (WGS) entry which is preliminary data.</text>
</comment>
<dbReference type="AlphaFoldDB" id="A0A428ZN39"/>
<proteinExistence type="predicted"/>
<evidence type="ECO:0000256" key="2">
    <source>
        <dbReference type="SAM" id="SignalP"/>
    </source>
</evidence>
<gene>
    <name evidence="3" type="ORF">DMH04_05505</name>
</gene>
<sequence length="270" mass="27989">MRTRSGVIATVALCVLGLAGCGTAAVPGSPVPGGVEQQAQNPGPQINADPKALISNAAKTTRDELSCKIEAKLEFTGQGGVGVGGWTSTGAFDFKSKRSKVESVMDMGGKKMTMSIVADGEAIYMRTSADGAPAPRWSKTDLKQLEASLGQLGGGANSSQGASSDPMRFIDEIKEIADVTPDGTETVRGVPTTRYTVTVDPGKIPAEDKDTSGIPGDASSSMKLFLDSKGRLARLQMSVSGEGGSMTWDFLDYGVPVKIDIPAPDEVEGN</sequence>
<evidence type="ECO:0000313" key="4">
    <source>
        <dbReference type="Proteomes" id="UP000287547"/>
    </source>
</evidence>
<feature type="chain" id="PRO_5019196045" description="Lipoprotein" evidence="2">
    <location>
        <begin position="25"/>
        <end position="270"/>
    </location>
</feature>
<dbReference type="InterPro" id="IPR029046">
    <property type="entry name" value="LolA/LolB/LppX"/>
</dbReference>
<dbReference type="PROSITE" id="PS51257">
    <property type="entry name" value="PROKAR_LIPOPROTEIN"/>
    <property type="match status" value="1"/>
</dbReference>
<organism evidence="3 4">
    <name type="scientific">Kibdelosporangium aridum</name>
    <dbReference type="NCBI Taxonomy" id="2030"/>
    <lineage>
        <taxon>Bacteria</taxon>
        <taxon>Bacillati</taxon>
        <taxon>Actinomycetota</taxon>
        <taxon>Actinomycetes</taxon>
        <taxon>Pseudonocardiales</taxon>
        <taxon>Pseudonocardiaceae</taxon>
        <taxon>Kibdelosporangium</taxon>
    </lineage>
</organism>
<dbReference type="SUPFAM" id="SSF89392">
    <property type="entry name" value="Prokaryotic lipoproteins and lipoprotein localization factors"/>
    <property type="match status" value="1"/>
</dbReference>
<evidence type="ECO:0000256" key="1">
    <source>
        <dbReference type="SAM" id="MobiDB-lite"/>
    </source>
</evidence>
<protein>
    <recommendedName>
        <fullName evidence="5">Lipoprotein</fullName>
    </recommendedName>
</protein>
<evidence type="ECO:0000313" key="3">
    <source>
        <dbReference type="EMBL" id="RSM89457.1"/>
    </source>
</evidence>
<dbReference type="Gene3D" id="2.50.20.20">
    <property type="match status" value="1"/>
</dbReference>
<dbReference type="RefSeq" id="WP_037252767.1">
    <property type="nucleotide sequence ID" value="NZ_QHKI01000003.1"/>
</dbReference>
<feature type="region of interest" description="Disordered" evidence="1">
    <location>
        <begin position="30"/>
        <end position="49"/>
    </location>
</feature>
<dbReference type="Proteomes" id="UP000287547">
    <property type="component" value="Unassembled WGS sequence"/>
</dbReference>
<accession>A0A428ZN39</accession>
<feature type="signal peptide" evidence="2">
    <location>
        <begin position="1"/>
        <end position="24"/>
    </location>
</feature>
<name>A0A428ZN39_KIBAR</name>
<keyword evidence="2" id="KW-0732">Signal</keyword>
<evidence type="ECO:0008006" key="5">
    <source>
        <dbReference type="Google" id="ProtNLM"/>
    </source>
</evidence>
<reference evidence="3 4" key="1">
    <citation type="submission" date="2018-05" db="EMBL/GenBank/DDBJ databases">
        <title>Evolution of GPA BGCs.</title>
        <authorList>
            <person name="Waglechner N."/>
            <person name="Wright G.D."/>
        </authorList>
    </citation>
    <scope>NUCLEOTIDE SEQUENCE [LARGE SCALE GENOMIC DNA]</scope>
    <source>
        <strain evidence="3 4">A82846</strain>
    </source>
</reference>